<reference evidence="7" key="2">
    <citation type="submission" date="2025-09" db="UniProtKB">
        <authorList>
            <consortium name="Ensembl"/>
        </authorList>
    </citation>
    <scope>IDENTIFICATION</scope>
</reference>
<evidence type="ECO:0000256" key="2">
    <source>
        <dbReference type="SAM" id="MobiDB-lite"/>
    </source>
</evidence>
<dbReference type="Proteomes" id="UP000694556">
    <property type="component" value="Unassembled WGS sequence"/>
</dbReference>
<feature type="region of interest" description="Disordered" evidence="2">
    <location>
        <begin position="845"/>
        <end position="914"/>
    </location>
</feature>
<organism evidence="7 8">
    <name type="scientific">Cairina moschata</name>
    <name type="common">Muscovy duck</name>
    <dbReference type="NCBI Taxonomy" id="8855"/>
    <lineage>
        <taxon>Eukaryota</taxon>
        <taxon>Metazoa</taxon>
        <taxon>Chordata</taxon>
        <taxon>Craniata</taxon>
        <taxon>Vertebrata</taxon>
        <taxon>Euteleostomi</taxon>
        <taxon>Archelosauria</taxon>
        <taxon>Archosauria</taxon>
        <taxon>Dinosauria</taxon>
        <taxon>Saurischia</taxon>
        <taxon>Theropoda</taxon>
        <taxon>Coelurosauria</taxon>
        <taxon>Aves</taxon>
        <taxon>Neognathae</taxon>
        <taxon>Galloanserae</taxon>
        <taxon>Anseriformes</taxon>
        <taxon>Anatidae</taxon>
        <taxon>Anatinae</taxon>
        <taxon>Cairina</taxon>
    </lineage>
</organism>
<feature type="domain" description="RNA polymerase II assembly factor Rtp1 C-terminal" evidence="3">
    <location>
        <begin position="1124"/>
        <end position="1155"/>
    </location>
</feature>
<dbReference type="Pfam" id="PF10363">
    <property type="entry name" value="RTP1_C1"/>
    <property type="match status" value="1"/>
</dbReference>
<feature type="domain" description="TANGO6 HEAT repeat" evidence="5">
    <location>
        <begin position="398"/>
        <end position="667"/>
    </location>
</feature>
<dbReference type="InterPro" id="IPR019414">
    <property type="entry name" value="Rtp1_C2"/>
</dbReference>
<evidence type="ECO:0000259" key="3">
    <source>
        <dbReference type="Pfam" id="PF10304"/>
    </source>
</evidence>
<evidence type="ECO:0000313" key="7">
    <source>
        <dbReference type="Ensembl" id="ENSCMMP00000011660.1"/>
    </source>
</evidence>
<feature type="compositionally biased region" description="Basic and acidic residues" evidence="2">
    <location>
        <begin position="886"/>
        <end position="899"/>
    </location>
</feature>
<dbReference type="InterPro" id="IPR011989">
    <property type="entry name" value="ARM-like"/>
</dbReference>
<evidence type="ECO:0000259" key="4">
    <source>
        <dbReference type="Pfam" id="PF10363"/>
    </source>
</evidence>
<dbReference type="Ensembl" id="ENSCMMT00000012823.1">
    <property type="protein sequence ID" value="ENSCMMP00000011660.1"/>
    <property type="gene ID" value="ENSCMMG00000007392.1"/>
</dbReference>
<feature type="region of interest" description="Disordered" evidence="2">
    <location>
        <begin position="1"/>
        <end position="108"/>
    </location>
</feature>
<dbReference type="Pfam" id="PF10304">
    <property type="entry name" value="RTP1_C2"/>
    <property type="match status" value="1"/>
</dbReference>
<dbReference type="InterPro" id="IPR016024">
    <property type="entry name" value="ARM-type_fold"/>
</dbReference>
<dbReference type="PANTHER" id="PTHR20959">
    <property type="entry name" value="TRANSPORT AND GOLGI ORGANIZATION PROTEIN 6 FAMILY MEMBER"/>
    <property type="match status" value="1"/>
</dbReference>
<dbReference type="InterPro" id="IPR039600">
    <property type="entry name" value="TANGO6/Rtp1"/>
</dbReference>
<dbReference type="Pfam" id="PF25267">
    <property type="entry name" value="TANGO6_N"/>
    <property type="match status" value="1"/>
</dbReference>
<keyword evidence="8" id="KW-1185">Reference proteome</keyword>
<dbReference type="Gene3D" id="1.25.10.10">
    <property type="entry name" value="Leucine-rich Repeat Variant"/>
    <property type="match status" value="1"/>
</dbReference>
<reference evidence="7" key="1">
    <citation type="submission" date="2025-08" db="UniProtKB">
        <authorList>
            <consortium name="Ensembl"/>
        </authorList>
    </citation>
    <scope>IDENTIFICATION</scope>
</reference>
<dbReference type="InterPro" id="IPR057407">
    <property type="entry name" value="HEAT_TANGO6"/>
</dbReference>
<dbReference type="GO" id="GO:0009306">
    <property type="term" value="P:protein secretion"/>
    <property type="evidence" value="ECO:0007669"/>
    <property type="project" value="TreeGrafter"/>
</dbReference>
<accession>A0A8C3BW42</accession>
<dbReference type="AlphaFoldDB" id="A0A8C3BW42"/>
<feature type="domain" description="RNA polymerase II assembly factor Rtp1 C-terminal" evidence="4">
    <location>
        <begin position="918"/>
        <end position="1033"/>
    </location>
</feature>
<dbReference type="InterPro" id="IPR057347">
    <property type="entry name" value="TANGO6_N"/>
</dbReference>
<comment type="similarity">
    <text evidence="1">Belongs to the Tango6 family.</text>
</comment>
<evidence type="ECO:0000259" key="5">
    <source>
        <dbReference type="Pfam" id="PF23565"/>
    </source>
</evidence>
<dbReference type="SUPFAM" id="SSF48371">
    <property type="entry name" value="ARM repeat"/>
    <property type="match status" value="1"/>
</dbReference>
<evidence type="ECO:0000313" key="8">
    <source>
        <dbReference type="Proteomes" id="UP000694556"/>
    </source>
</evidence>
<dbReference type="PANTHER" id="PTHR20959:SF1">
    <property type="entry name" value="TRANSPORT AND GOLGI ORGANIZATION PROTEIN 6 HOMOLOG"/>
    <property type="match status" value="1"/>
</dbReference>
<sequence>MRRHAGRQLSSTTCPSGAPGAPGTHTEPRDRPGSAPPGRAGPAMAPRPAQDGGGRGRPPSLRHPPKMAAGGSAPPLPPTSPRWRRGAARPSPPRHGGPKMAGGGEPAPGRVLEALELLLRQPAGPGERGGAAGPGPEGALRLETLLSNAAELNERLRREPGWAALRGLRSTVLARAPELAAGAEEGEGEPGWAAACAVLALLLCLKERLLALAALPAAPAAVPGAPPPPAADTLSAAQGRALRRALGAAVGLGLAPYLPPGVGQRPGPPLPPPPPGVTRGARLRAATGALVELCQHPALGGLLLAHHLGLLLAGLCLLGHGPAAHCEGLSEAERAQSREALQHILDRVYQPLAVRELLVLQGGPKQSRPSPGEETKPALVRAPAWLRRLCGQLLSERLMRPSGVQAVVRGIMEGTGGGTDAEAAAVDWRKCDAVAKILASCPQQCLSLEDYYKRMCPQILGLLHIQDKLTARQFQRVATTTLLTMAKEHPQLAEKYLLQPLLAPLLRCSDAAEIAAEDLSAGTVLVTEAELSSCVEDVLKVYVVGNDSSSLLLGSLQSVLGVVFCLYSFAKQNVSYLRSPCQEVLLWFLEKSARETSLSVLEGCAGLEGSVRRLHPRCCFRVGSEGGAVVAVEEPISDEDEALYQKVSSEQCYVESLVELLSHCQKSGLAGDFFIRCLKALTHVAAEDEAEVSPSTAPGGSLLELEQQHARQRRKLLVLQLVATLCESVSDTVFTDIAQVEEFVAATLQRACVGLARGRGAAVEAQTLSMAMGLVAAALGGAVQLKSSDFAVLKRLLPLLEEVSRTHPDPVIQELAADLRIAICTHGAFSAQTVGTAAETLLGKKLGPSRTGGESPTGPPVTAPCQSPGAGGAPTQRGRGCGHPSAPKEGEEQSVHKEPGATGPAAAPSTESPAPAQLQELLLSAYDPQVPVRAAAVRALSSLISQRDPEALQMQEKILQVFLENVQHEDSFVYLSAIQGVALLSSKYPEQILPTLLARYGRPVQGTEDAPAAVSRMKLGEVLMRVTRALGDMVVKHREPLIHAFLRGSRDPDGVLRASSLSNLGELCQRLGFQLGSVIHEVTSCVTAIAKTDPEAEVRRAAVHVVVLLLRGLSEKATEVLRDVLRDLYRLLKHVVAAEPDGAAVLHAQLALEELGQAVRGGLFPLQVLEKKIVVLP</sequence>
<dbReference type="InterPro" id="IPR019451">
    <property type="entry name" value="Rtp1_C1"/>
</dbReference>
<evidence type="ECO:0000256" key="1">
    <source>
        <dbReference type="ARBA" id="ARBA00005724"/>
    </source>
</evidence>
<name>A0A8C3BW42_CAIMO</name>
<proteinExistence type="inferred from homology"/>
<dbReference type="FunFam" id="1.25.10.10:FF:000704">
    <property type="entry name" value="Transport and golgi organization 6 homolog (Drosophila)"/>
    <property type="match status" value="1"/>
</dbReference>
<feature type="domain" description="TANGO6 N-terminal" evidence="6">
    <location>
        <begin position="109"/>
        <end position="397"/>
    </location>
</feature>
<feature type="compositionally biased region" description="Low complexity" evidence="2">
    <location>
        <begin position="36"/>
        <end position="49"/>
    </location>
</feature>
<feature type="compositionally biased region" description="Low complexity" evidence="2">
    <location>
        <begin position="900"/>
        <end position="914"/>
    </location>
</feature>
<dbReference type="Pfam" id="PF23565">
    <property type="entry name" value="ARM_TANGO6"/>
    <property type="match status" value="1"/>
</dbReference>
<protein>
    <submittedName>
        <fullName evidence="7">Transport and golgi organization 6 homolog</fullName>
    </submittedName>
</protein>
<evidence type="ECO:0000259" key="6">
    <source>
        <dbReference type="Pfam" id="PF25267"/>
    </source>
</evidence>